<evidence type="ECO:0000256" key="3">
    <source>
        <dbReference type="ARBA" id="ARBA00022833"/>
    </source>
</evidence>
<feature type="transmembrane region" description="Helical" evidence="5">
    <location>
        <begin position="93"/>
        <end position="113"/>
    </location>
</feature>
<gene>
    <name evidence="7" type="ORF">PIB30_017308</name>
</gene>
<accession>A0ABU6S701</accession>
<dbReference type="Pfam" id="PF06839">
    <property type="entry name" value="Zn_ribbon_GRF"/>
    <property type="match status" value="1"/>
</dbReference>
<evidence type="ECO:0000256" key="4">
    <source>
        <dbReference type="PROSITE-ProRule" id="PRU01343"/>
    </source>
</evidence>
<evidence type="ECO:0000256" key="1">
    <source>
        <dbReference type="ARBA" id="ARBA00022723"/>
    </source>
</evidence>
<keyword evidence="5" id="KW-0472">Membrane</keyword>
<dbReference type="EMBL" id="JASCZI010060465">
    <property type="protein sequence ID" value="MED6132231.1"/>
    <property type="molecule type" value="Genomic_DNA"/>
</dbReference>
<keyword evidence="1" id="KW-0479">Metal-binding</keyword>
<dbReference type="PANTHER" id="PTHR33248">
    <property type="entry name" value="ZINC ION-BINDING PROTEIN"/>
    <property type="match status" value="1"/>
</dbReference>
<keyword evidence="5" id="KW-1133">Transmembrane helix</keyword>
<evidence type="ECO:0000256" key="5">
    <source>
        <dbReference type="SAM" id="Phobius"/>
    </source>
</evidence>
<name>A0ABU6S701_9FABA</name>
<sequence>MASCSSSRSTARMRRSVLVCHHRIPAVLRVSGTKDNPGRRFWGCVHYQVRKECDFFCWANTEIDEPDPKKEKLRKKVVAMKLRLKSNEWKMKVAVYVGLVGWLGLIYLCFVDTGKTKPHHVMPLKFG</sequence>
<keyword evidence="3" id="KW-0862">Zinc</keyword>
<evidence type="ECO:0000256" key="2">
    <source>
        <dbReference type="ARBA" id="ARBA00022771"/>
    </source>
</evidence>
<reference evidence="7 8" key="1">
    <citation type="journal article" date="2023" name="Plants (Basel)">
        <title>Bridging the Gap: Combining Genomics and Transcriptomics Approaches to Understand Stylosanthes scabra, an Orphan Legume from the Brazilian Caatinga.</title>
        <authorList>
            <person name="Ferreira-Neto J.R.C."/>
            <person name="da Silva M.D."/>
            <person name="Binneck E."/>
            <person name="de Melo N.F."/>
            <person name="da Silva R.H."/>
            <person name="de Melo A.L.T.M."/>
            <person name="Pandolfi V."/>
            <person name="Bustamante F.O."/>
            <person name="Brasileiro-Vidal A.C."/>
            <person name="Benko-Iseppon A.M."/>
        </authorList>
    </citation>
    <scope>NUCLEOTIDE SEQUENCE [LARGE SCALE GENOMIC DNA]</scope>
    <source>
        <tissue evidence="7">Leaves</tissue>
    </source>
</reference>
<proteinExistence type="predicted"/>
<evidence type="ECO:0000259" key="6">
    <source>
        <dbReference type="PROSITE" id="PS51999"/>
    </source>
</evidence>
<organism evidence="7 8">
    <name type="scientific">Stylosanthes scabra</name>
    <dbReference type="NCBI Taxonomy" id="79078"/>
    <lineage>
        <taxon>Eukaryota</taxon>
        <taxon>Viridiplantae</taxon>
        <taxon>Streptophyta</taxon>
        <taxon>Embryophyta</taxon>
        <taxon>Tracheophyta</taxon>
        <taxon>Spermatophyta</taxon>
        <taxon>Magnoliopsida</taxon>
        <taxon>eudicotyledons</taxon>
        <taxon>Gunneridae</taxon>
        <taxon>Pentapetalae</taxon>
        <taxon>rosids</taxon>
        <taxon>fabids</taxon>
        <taxon>Fabales</taxon>
        <taxon>Fabaceae</taxon>
        <taxon>Papilionoideae</taxon>
        <taxon>50 kb inversion clade</taxon>
        <taxon>dalbergioids sensu lato</taxon>
        <taxon>Dalbergieae</taxon>
        <taxon>Pterocarpus clade</taxon>
        <taxon>Stylosanthes</taxon>
    </lineage>
</organism>
<keyword evidence="2 4" id="KW-0863">Zinc-finger</keyword>
<keyword evidence="5" id="KW-0812">Transmembrane</keyword>
<keyword evidence="8" id="KW-1185">Reference proteome</keyword>
<dbReference type="Proteomes" id="UP001341840">
    <property type="component" value="Unassembled WGS sequence"/>
</dbReference>
<protein>
    <recommendedName>
        <fullName evidence="6">GRF-type domain-containing protein</fullName>
    </recommendedName>
</protein>
<evidence type="ECO:0000313" key="8">
    <source>
        <dbReference type="Proteomes" id="UP001341840"/>
    </source>
</evidence>
<dbReference type="InterPro" id="IPR010666">
    <property type="entry name" value="Znf_GRF"/>
</dbReference>
<comment type="caution">
    <text evidence="7">The sequence shown here is derived from an EMBL/GenBank/DDBJ whole genome shotgun (WGS) entry which is preliminary data.</text>
</comment>
<dbReference type="PROSITE" id="PS51999">
    <property type="entry name" value="ZF_GRF"/>
    <property type="match status" value="1"/>
</dbReference>
<feature type="domain" description="GRF-type" evidence="6">
    <location>
        <begin position="20"/>
        <end position="62"/>
    </location>
</feature>
<evidence type="ECO:0000313" key="7">
    <source>
        <dbReference type="EMBL" id="MED6132231.1"/>
    </source>
</evidence>